<dbReference type="GO" id="GO:0015293">
    <property type="term" value="F:symporter activity"/>
    <property type="evidence" value="ECO:0007669"/>
    <property type="project" value="UniProtKB-KW"/>
</dbReference>
<dbReference type="FunFam" id="1.20.1250.20:FF:000423">
    <property type="entry name" value="Putative inorganic phosphate cotransporter-like Protein"/>
    <property type="match status" value="1"/>
</dbReference>
<feature type="transmembrane region" description="Helical" evidence="8">
    <location>
        <begin position="379"/>
        <end position="398"/>
    </location>
</feature>
<evidence type="ECO:0000256" key="6">
    <source>
        <dbReference type="ARBA" id="ARBA00023136"/>
    </source>
</evidence>
<keyword evidence="6 8" id="KW-0472">Membrane</keyword>
<proteinExistence type="predicted"/>
<dbReference type="AlphaFoldDB" id="A0A5E4NPT1"/>
<keyword evidence="5 8" id="KW-1133">Transmembrane helix</keyword>
<dbReference type="InterPro" id="IPR005829">
    <property type="entry name" value="Sugar_transporter_CS"/>
</dbReference>
<evidence type="ECO:0000256" key="2">
    <source>
        <dbReference type="ARBA" id="ARBA00022448"/>
    </source>
</evidence>
<feature type="transmembrane region" description="Helical" evidence="8">
    <location>
        <begin position="21"/>
        <end position="45"/>
    </location>
</feature>
<keyword evidence="3 8" id="KW-0812">Transmembrane</keyword>
<evidence type="ECO:0000256" key="3">
    <source>
        <dbReference type="ARBA" id="ARBA00022692"/>
    </source>
</evidence>
<keyword evidence="10" id="KW-0762">Sugar transport</keyword>
<feature type="transmembrane region" description="Helical" evidence="8">
    <location>
        <begin position="121"/>
        <end position="140"/>
    </location>
</feature>
<evidence type="ECO:0000256" key="7">
    <source>
        <dbReference type="SAM" id="MobiDB-lite"/>
    </source>
</evidence>
<evidence type="ECO:0000313" key="10">
    <source>
        <dbReference type="EMBL" id="VVC45759.1"/>
    </source>
</evidence>
<dbReference type="PANTHER" id="PTHR11662">
    <property type="entry name" value="SOLUTE CARRIER FAMILY 17"/>
    <property type="match status" value="1"/>
</dbReference>
<dbReference type="InterPro" id="IPR036259">
    <property type="entry name" value="MFS_trans_sf"/>
</dbReference>
<dbReference type="FunFam" id="1.20.1250.20:FF:000003">
    <property type="entry name" value="Solute carrier family 17 member 3"/>
    <property type="match status" value="1"/>
</dbReference>
<dbReference type="OrthoDB" id="2985014at2759"/>
<feature type="transmembrane region" description="Helical" evidence="8">
    <location>
        <begin position="410"/>
        <end position="434"/>
    </location>
</feature>
<evidence type="ECO:0000259" key="9">
    <source>
        <dbReference type="PROSITE" id="PS50850"/>
    </source>
</evidence>
<dbReference type="PROSITE" id="PS00217">
    <property type="entry name" value="SUGAR_TRANSPORT_2"/>
    <property type="match status" value="1"/>
</dbReference>
<dbReference type="EMBL" id="CABPRJ010002412">
    <property type="protein sequence ID" value="VVC45759.1"/>
    <property type="molecule type" value="Genomic_DNA"/>
</dbReference>
<keyword evidence="4" id="KW-0769">Symport</keyword>
<evidence type="ECO:0000256" key="4">
    <source>
        <dbReference type="ARBA" id="ARBA00022847"/>
    </source>
</evidence>
<feature type="transmembrane region" description="Helical" evidence="8">
    <location>
        <begin position="182"/>
        <end position="208"/>
    </location>
</feature>
<dbReference type="Pfam" id="PF07690">
    <property type="entry name" value="MFS_1"/>
    <property type="match status" value="1"/>
</dbReference>
<feature type="region of interest" description="Disordered" evidence="7">
    <location>
        <begin position="474"/>
        <end position="503"/>
    </location>
</feature>
<sequence length="503" mass="56204">MKETNKKNALFKYLEKIPQRWVVTIMGMMAVMMAFTMRTCLSITMTQMVMPVTIDSKKVHRVCPMPLENKTVNNTMHIEDTSNRFTWDEEIQGMILSAFYYGYIITHIPGGFLAQKFGGKFTLAYAILSTAVLTLLTPSVAHMGPIYLMIVRFIEGLGEGMLFPALCSLLAQWSPPHEKARLSALVFSGVPIGNICANLFSGIIIYYIPGGWPNVFYCYGTVSLIWLVLWLMVIYNNPHSHPFISPAECEYLYETIGSVERKKDQGPTPWSKILLAPAIWALVIAEVGFDWGSITISNDLPKYMNDVLHFSVKTNGYLTSTPYLAQWIMSMTSSVFADYMIKKKLLSVTYIRKIYAIIGTVGPGLGVMCASFVGCNKFMASFCFTIGMALMGFCYSSIRINALDLSPNYSASIMALVNGVGCLSGMISPFVVGLLTPNRTIDEWRVVFWIVLITLVLSSTIFTIFGSGELQPWDSDEMISDTKNKDSEKCKENTSVQREDKSS</sequence>
<feature type="transmembrane region" description="Helical" evidence="8">
    <location>
        <begin position="273"/>
        <end position="294"/>
    </location>
</feature>
<dbReference type="PANTHER" id="PTHR11662:SF415">
    <property type="entry name" value="AT30085P-RELATED"/>
    <property type="match status" value="1"/>
</dbReference>
<feature type="transmembrane region" description="Helical" evidence="8">
    <location>
        <begin position="353"/>
        <end position="373"/>
    </location>
</feature>
<feature type="transmembrane region" description="Helical" evidence="8">
    <location>
        <begin position="91"/>
        <end position="114"/>
    </location>
</feature>
<dbReference type="GO" id="GO:0006820">
    <property type="term" value="P:monoatomic anion transport"/>
    <property type="evidence" value="ECO:0007669"/>
    <property type="project" value="TreeGrafter"/>
</dbReference>
<comment type="subcellular location">
    <subcellularLocation>
        <location evidence="1">Membrane</location>
        <topology evidence="1">Multi-pass membrane protein</topology>
    </subcellularLocation>
</comment>
<dbReference type="CDD" id="cd17318">
    <property type="entry name" value="MFS_SLC17"/>
    <property type="match status" value="1"/>
</dbReference>
<name>A0A5E4NPT1_9HEMI</name>
<evidence type="ECO:0000256" key="8">
    <source>
        <dbReference type="SAM" id="Phobius"/>
    </source>
</evidence>
<accession>A0A5E4NPT1</accession>
<evidence type="ECO:0000256" key="5">
    <source>
        <dbReference type="ARBA" id="ARBA00022989"/>
    </source>
</evidence>
<dbReference type="Proteomes" id="UP000325440">
    <property type="component" value="Unassembled WGS sequence"/>
</dbReference>
<gene>
    <name evidence="10" type="ORF">CINCED_3A007371</name>
</gene>
<keyword evidence="2" id="KW-0813">Transport</keyword>
<feature type="compositionally biased region" description="Basic and acidic residues" evidence="7">
    <location>
        <begin position="480"/>
        <end position="503"/>
    </location>
</feature>
<feature type="domain" description="Major facilitator superfamily (MFS) profile" evidence="9">
    <location>
        <begin position="22"/>
        <end position="471"/>
    </location>
</feature>
<dbReference type="GO" id="GO:0016020">
    <property type="term" value="C:membrane"/>
    <property type="evidence" value="ECO:0007669"/>
    <property type="project" value="UniProtKB-SubCell"/>
</dbReference>
<dbReference type="InterPro" id="IPR011701">
    <property type="entry name" value="MFS"/>
</dbReference>
<dbReference type="InterPro" id="IPR050382">
    <property type="entry name" value="MFS_Na/Anion_cotransporter"/>
</dbReference>
<reference evidence="10 11" key="1">
    <citation type="submission" date="2019-08" db="EMBL/GenBank/DDBJ databases">
        <authorList>
            <person name="Alioto T."/>
            <person name="Alioto T."/>
            <person name="Gomez Garrido J."/>
        </authorList>
    </citation>
    <scope>NUCLEOTIDE SEQUENCE [LARGE SCALE GENOMIC DNA]</scope>
</reference>
<keyword evidence="11" id="KW-1185">Reference proteome</keyword>
<dbReference type="PROSITE" id="PS50850">
    <property type="entry name" value="MFS"/>
    <property type="match status" value="1"/>
</dbReference>
<feature type="transmembrane region" description="Helical" evidence="8">
    <location>
        <begin position="214"/>
        <end position="235"/>
    </location>
</feature>
<dbReference type="Gene3D" id="1.20.1250.20">
    <property type="entry name" value="MFS general substrate transporter like domains"/>
    <property type="match status" value="2"/>
</dbReference>
<dbReference type="InterPro" id="IPR020846">
    <property type="entry name" value="MFS_dom"/>
</dbReference>
<organism evidence="10 11">
    <name type="scientific">Cinara cedri</name>
    <dbReference type="NCBI Taxonomy" id="506608"/>
    <lineage>
        <taxon>Eukaryota</taxon>
        <taxon>Metazoa</taxon>
        <taxon>Ecdysozoa</taxon>
        <taxon>Arthropoda</taxon>
        <taxon>Hexapoda</taxon>
        <taxon>Insecta</taxon>
        <taxon>Pterygota</taxon>
        <taxon>Neoptera</taxon>
        <taxon>Paraneoptera</taxon>
        <taxon>Hemiptera</taxon>
        <taxon>Sternorrhyncha</taxon>
        <taxon>Aphidomorpha</taxon>
        <taxon>Aphidoidea</taxon>
        <taxon>Aphididae</taxon>
        <taxon>Lachninae</taxon>
        <taxon>Cinara</taxon>
    </lineage>
</organism>
<evidence type="ECO:0000256" key="1">
    <source>
        <dbReference type="ARBA" id="ARBA00004141"/>
    </source>
</evidence>
<feature type="transmembrane region" description="Helical" evidence="8">
    <location>
        <begin position="446"/>
        <end position="465"/>
    </location>
</feature>
<dbReference type="SUPFAM" id="SSF103473">
    <property type="entry name" value="MFS general substrate transporter"/>
    <property type="match status" value="1"/>
</dbReference>
<evidence type="ECO:0000313" key="11">
    <source>
        <dbReference type="Proteomes" id="UP000325440"/>
    </source>
</evidence>
<protein>
    <submittedName>
        <fullName evidence="10">Sugar transporter, conserved site,Major facilitator superfamily domain,Major facilitator</fullName>
    </submittedName>
</protein>